<evidence type="ECO:0000313" key="3">
    <source>
        <dbReference type="EMBL" id="MDT0414570.1"/>
    </source>
</evidence>
<keyword evidence="5" id="KW-1185">Reference proteome</keyword>
<proteinExistence type="predicted"/>
<gene>
    <name evidence="3" type="ORF">RM574_03635</name>
    <name evidence="2" type="ORF">RM698_13590</name>
</gene>
<dbReference type="EMBL" id="JAVRET010000026">
    <property type="protein sequence ID" value="MDT0410082.1"/>
    <property type="molecule type" value="Genomic_DNA"/>
</dbReference>
<name>A0ABD5E2N9_9ACTN</name>
<dbReference type="RefSeq" id="WP_010274206.1">
    <property type="nucleotide sequence ID" value="NZ_JAVRER010000004.1"/>
</dbReference>
<dbReference type="AlphaFoldDB" id="A0ABD5E2N9"/>
<sequence length="62" mass="6645">MPDTPQSPASAAPSAERSRTAEEPRAACVLCQEPSEYPESHRGITLCPRCAWLEGQRTACSG</sequence>
<evidence type="ECO:0000256" key="1">
    <source>
        <dbReference type="SAM" id="MobiDB-lite"/>
    </source>
</evidence>
<comment type="caution">
    <text evidence="3">The sequence shown here is derived from an EMBL/GenBank/DDBJ whole genome shotgun (WGS) entry which is preliminary data.</text>
</comment>
<evidence type="ECO:0000313" key="2">
    <source>
        <dbReference type="EMBL" id="MDT0410082.1"/>
    </source>
</evidence>
<feature type="compositionally biased region" description="Low complexity" evidence="1">
    <location>
        <begin position="1"/>
        <end position="15"/>
    </location>
</feature>
<dbReference type="Proteomes" id="UP001183610">
    <property type="component" value="Unassembled WGS sequence"/>
</dbReference>
<reference evidence="4 5" key="1">
    <citation type="submission" date="2023-07" db="EMBL/GenBank/DDBJ databases">
        <title>30 novel species of actinomycetes from the DSMZ collection.</title>
        <authorList>
            <person name="Nouioui I."/>
        </authorList>
    </citation>
    <scope>NUCLEOTIDE SEQUENCE [LARGE SCALE GENOMIC DNA]</scope>
    <source>
        <strain evidence="2 5">DSM 41979</strain>
        <strain evidence="4">DSM 41982</strain>
    </source>
</reference>
<reference evidence="3" key="2">
    <citation type="submission" date="2024-03" db="EMBL/GenBank/DDBJ databases">
        <title>30 novel species of actinomycetes from the DSMZ collection.</title>
        <authorList>
            <person name="Nouioui I."/>
        </authorList>
    </citation>
    <scope>NUCLEOTIDE SEQUENCE</scope>
    <source>
        <strain evidence="3">DSM 41982</strain>
    </source>
</reference>
<dbReference type="Proteomes" id="UP001183607">
    <property type="component" value="Unassembled WGS sequence"/>
</dbReference>
<feature type="region of interest" description="Disordered" evidence="1">
    <location>
        <begin position="1"/>
        <end position="23"/>
    </location>
</feature>
<evidence type="ECO:0000313" key="4">
    <source>
        <dbReference type="Proteomes" id="UP001183607"/>
    </source>
</evidence>
<protein>
    <submittedName>
        <fullName evidence="3">Uncharacterized protein</fullName>
    </submittedName>
</protein>
<accession>A0ABD5E2N9</accession>
<organism evidence="3 4">
    <name type="scientific">Streptomyces evansiae</name>
    <dbReference type="NCBI Taxonomy" id="3075535"/>
    <lineage>
        <taxon>Bacteria</taxon>
        <taxon>Bacillati</taxon>
        <taxon>Actinomycetota</taxon>
        <taxon>Actinomycetes</taxon>
        <taxon>Kitasatosporales</taxon>
        <taxon>Streptomycetaceae</taxon>
        <taxon>Streptomyces</taxon>
    </lineage>
</organism>
<dbReference type="EMBL" id="JAVRER010000004">
    <property type="protein sequence ID" value="MDT0414570.1"/>
    <property type="molecule type" value="Genomic_DNA"/>
</dbReference>
<evidence type="ECO:0000313" key="5">
    <source>
        <dbReference type="Proteomes" id="UP001183610"/>
    </source>
</evidence>